<feature type="region of interest" description="Disordered" evidence="1">
    <location>
        <begin position="38"/>
        <end position="85"/>
    </location>
</feature>
<dbReference type="GeneID" id="11500949"/>
<evidence type="ECO:0000256" key="1">
    <source>
        <dbReference type="SAM" id="MobiDB-lite"/>
    </source>
</evidence>
<dbReference type="OrthoDB" id="2014201at2759"/>
<dbReference type="SUPFAM" id="SSF53448">
    <property type="entry name" value="Nucleotide-diphospho-sugar transferases"/>
    <property type="match status" value="1"/>
</dbReference>
<accession>G8ZZ99</accession>
<organism evidence="2 3">
    <name type="scientific">Torulaspora delbrueckii</name>
    <name type="common">Yeast</name>
    <name type="synonym">Candida colliculosa</name>
    <dbReference type="NCBI Taxonomy" id="4950"/>
    <lineage>
        <taxon>Eukaryota</taxon>
        <taxon>Fungi</taxon>
        <taxon>Dikarya</taxon>
        <taxon>Ascomycota</taxon>
        <taxon>Saccharomycotina</taxon>
        <taxon>Saccharomycetes</taxon>
        <taxon>Saccharomycetales</taxon>
        <taxon>Saccharomycetaceae</taxon>
        <taxon>Torulaspora</taxon>
    </lineage>
</organism>
<dbReference type="HOGENOM" id="CLU_034560_0_0_1"/>
<gene>
    <name evidence="2" type="primary">TDEL0H00840</name>
    <name evidence="2" type="ORF">TDEL_0H00840</name>
</gene>
<dbReference type="GO" id="GO:0006457">
    <property type="term" value="P:protein folding"/>
    <property type="evidence" value="ECO:0007669"/>
    <property type="project" value="EnsemblFungi"/>
</dbReference>
<dbReference type="InterPro" id="IPR029044">
    <property type="entry name" value="Nucleotide-diphossugar_trans"/>
</dbReference>
<dbReference type="GO" id="GO:0051087">
    <property type="term" value="F:protein-folding chaperone binding"/>
    <property type="evidence" value="ECO:0007669"/>
    <property type="project" value="EnsemblFungi"/>
</dbReference>
<name>G8ZZ99_TORDE</name>
<protein>
    <submittedName>
        <fullName evidence="2">Uncharacterized protein</fullName>
    </submittedName>
</protein>
<dbReference type="KEGG" id="tdl:TDEL_0H00840"/>
<evidence type="ECO:0000313" key="3">
    <source>
        <dbReference type="Proteomes" id="UP000005627"/>
    </source>
</evidence>
<dbReference type="eggNOG" id="ENOG502R2Z2">
    <property type="taxonomic scope" value="Eukaryota"/>
</dbReference>
<dbReference type="Gene3D" id="3.90.550.10">
    <property type="entry name" value="Spore Coat Polysaccharide Biosynthesis Protein SpsA, Chain A"/>
    <property type="match status" value="1"/>
</dbReference>
<feature type="compositionally biased region" description="Low complexity" evidence="1">
    <location>
        <begin position="50"/>
        <end position="65"/>
    </location>
</feature>
<evidence type="ECO:0000313" key="2">
    <source>
        <dbReference type="EMBL" id="CCE93943.1"/>
    </source>
</evidence>
<dbReference type="FunCoup" id="G8ZZ99">
    <property type="interactions" value="49"/>
</dbReference>
<proteinExistence type="predicted"/>
<reference evidence="2 3" key="1">
    <citation type="journal article" date="2011" name="Proc. Natl. Acad. Sci. U.S.A.">
        <title>Evolutionary erosion of yeast sex chromosomes by mating-type switching accidents.</title>
        <authorList>
            <person name="Gordon J.L."/>
            <person name="Armisen D."/>
            <person name="Proux-Wera E."/>
            <person name="Oheigeartaigh S.S."/>
            <person name="Byrne K.P."/>
            <person name="Wolfe K.H."/>
        </authorList>
    </citation>
    <scope>NUCLEOTIDE SEQUENCE [LARGE SCALE GENOMIC DNA]</scope>
    <source>
        <strain evidence="3">ATCC 10662 / CBS 1146 / NBRC 0425 / NCYC 2629 / NRRL Y-866</strain>
    </source>
</reference>
<dbReference type="InParanoid" id="G8ZZ99"/>
<dbReference type="AlphaFoldDB" id="G8ZZ99"/>
<sequence>MERSLETFPDDFNIELDDAVRKSWSEPQEMTTQTVDIFSPVGTPPVRNESGSSSGSMGSSFNQSSLVTPPNGLNESFEDNGQRYRRRERHYSLTENTHESISDIMVDLDLGVGNVEEAQLEILPVPIRRGSVQDVQRVRQLLNPRSSFSGVSSDEPETSKQENTGWVTILVDDKPETIKPVIILHKSLLAVNSKYRLHVLHNKYTDAAELAACGIRTLCFDEPLPRLLQQAVDSSSILSLFVALVDKFELACYLSPTCMVMENVDELLESEEICNEIDNETCVLLTKEAPEKAGKNYIQIAISRPCNEVAMCIKELFTEYGDDQEVKKGKVCCKDDFDVLRTLFNETWGHLSSEEYCGTPFVRSATIGNYKIIDYKLLKPWNDPEDISDDSINERWHLAWQEFEHSSRKLNGL</sequence>
<dbReference type="EMBL" id="HE616749">
    <property type="protein sequence ID" value="CCE93943.1"/>
    <property type="molecule type" value="Genomic_DNA"/>
</dbReference>
<keyword evidence="3" id="KW-1185">Reference proteome</keyword>
<dbReference type="Proteomes" id="UP000005627">
    <property type="component" value="Chromosome 8"/>
</dbReference>
<dbReference type="RefSeq" id="XP_003683154.1">
    <property type="nucleotide sequence ID" value="XM_003683106.1"/>
</dbReference>
<dbReference type="GO" id="GO:0051321">
    <property type="term" value="P:meiotic cell cycle"/>
    <property type="evidence" value="ECO:0007669"/>
    <property type="project" value="EnsemblFungi"/>
</dbReference>